<dbReference type="InterPro" id="IPR051407">
    <property type="entry name" value="Bact_OM_lipoprot/Surf_antigen"/>
</dbReference>
<dbReference type="PANTHER" id="PTHR35603:SF1">
    <property type="entry name" value="OUTER MEMBRANE LIPOPROTEIN SLYB"/>
    <property type="match status" value="1"/>
</dbReference>
<comment type="subcellular location">
    <subcellularLocation>
        <location evidence="1">Cell outer membrane</location>
        <topology evidence="1">Lipid-anchor</topology>
    </subcellularLocation>
</comment>
<evidence type="ECO:0000256" key="4">
    <source>
        <dbReference type="ARBA" id="ARBA00023139"/>
    </source>
</evidence>
<feature type="chain" id="PRO_5045852576" evidence="6">
    <location>
        <begin position="24"/>
        <end position="157"/>
    </location>
</feature>
<evidence type="ECO:0000256" key="1">
    <source>
        <dbReference type="ARBA" id="ARBA00004459"/>
    </source>
</evidence>
<evidence type="ECO:0000256" key="2">
    <source>
        <dbReference type="ARBA" id="ARBA00022729"/>
    </source>
</evidence>
<evidence type="ECO:0000259" key="7">
    <source>
        <dbReference type="Pfam" id="PF05433"/>
    </source>
</evidence>
<organism evidence="8 9">
    <name type="scientific">Oceanimonas smirnovii</name>
    <dbReference type="NCBI Taxonomy" id="264574"/>
    <lineage>
        <taxon>Bacteria</taxon>
        <taxon>Pseudomonadati</taxon>
        <taxon>Pseudomonadota</taxon>
        <taxon>Gammaproteobacteria</taxon>
        <taxon>Aeromonadales</taxon>
        <taxon>Aeromonadaceae</taxon>
        <taxon>Oceanimonas</taxon>
    </lineage>
</organism>
<dbReference type="PROSITE" id="PS51257">
    <property type="entry name" value="PROKAR_LIPOPROTEIN"/>
    <property type="match status" value="1"/>
</dbReference>
<evidence type="ECO:0000256" key="5">
    <source>
        <dbReference type="ARBA" id="ARBA00023288"/>
    </source>
</evidence>
<evidence type="ECO:0000256" key="6">
    <source>
        <dbReference type="SAM" id="SignalP"/>
    </source>
</evidence>
<proteinExistence type="predicted"/>
<accession>A0ABW7NZA4</accession>
<reference evidence="8 9" key="1">
    <citation type="submission" date="2024-08" db="EMBL/GenBank/DDBJ databases">
        <title>Oceanimonas smirnovii Genome sequencing and assembly.</title>
        <authorList>
            <person name="Tang B."/>
        </authorList>
    </citation>
    <scope>NUCLEOTIDE SEQUENCE [LARGE SCALE GENOMIC DNA]</scope>
    <source>
        <strain evidence="8 9">OS2020-119</strain>
    </source>
</reference>
<evidence type="ECO:0000256" key="3">
    <source>
        <dbReference type="ARBA" id="ARBA00023136"/>
    </source>
</evidence>
<comment type="caution">
    <text evidence="8">The sequence shown here is derived from an EMBL/GenBank/DDBJ whole genome shotgun (WGS) entry which is preliminary data.</text>
</comment>
<dbReference type="Pfam" id="PF05433">
    <property type="entry name" value="Rick_17kDa_Anti"/>
    <property type="match status" value="1"/>
</dbReference>
<keyword evidence="5" id="KW-0449">Lipoprotein</keyword>
<dbReference type="PANTHER" id="PTHR35603">
    <property type="match status" value="1"/>
</dbReference>
<protein>
    <submittedName>
        <fullName evidence="8">Glycine zipper 2TM domain-containing protein</fullName>
    </submittedName>
</protein>
<keyword evidence="2 6" id="KW-0732">Signal</keyword>
<evidence type="ECO:0000313" key="8">
    <source>
        <dbReference type="EMBL" id="MFH7564395.1"/>
    </source>
</evidence>
<keyword evidence="9" id="KW-1185">Reference proteome</keyword>
<keyword evidence="4" id="KW-0564">Palmitate</keyword>
<dbReference type="RefSeq" id="WP_019933949.1">
    <property type="nucleotide sequence ID" value="NZ_CP166302.1"/>
</dbReference>
<dbReference type="InterPro" id="IPR008816">
    <property type="entry name" value="Gly_zipper_2TM_dom"/>
</dbReference>
<gene>
    <name evidence="8" type="ORF">AB9R89_03540</name>
</gene>
<feature type="signal peptide" evidence="6">
    <location>
        <begin position="1"/>
        <end position="23"/>
    </location>
</feature>
<name>A0ABW7NZA4_9GAMM</name>
<dbReference type="Proteomes" id="UP001610706">
    <property type="component" value="Unassembled WGS sequence"/>
</dbReference>
<dbReference type="EMBL" id="JBGFTR010000003">
    <property type="protein sequence ID" value="MFH7564395.1"/>
    <property type="molecule type" value="Genomic_DNA"/>
</dbReference>
<sequence>MKIKHLSAVVILAALGLGGCANSDVYSGDVYGSSTAGRAQSVTYGTLVSVRPVKIQAGDQNPNVVGTVGGGVLGGIAGSAIGGGTGRSLATAAGAIAGAMVGSKAEEKINQVNAVELEIRTDSGESLVVVQKADRSWQPGQRVRMIGSGSNMSVAPY</sequence>
<keyword evidence="3" id="KW-0472">Membrane</keyword>
<evidence type="ECO:0000313" key="9">
    <source>
        <dbReference type="Proteomes" id="UP001610706"/>
    </source>
</evidence>
<feature type="domain" description="Glycine zipper 2TM" evidence="7">
    <location>
        <begin position="65"/>
        <end position="105"/>
    </location>
</feature>